<dbReference type="EMBL" id="JAPDRK010000008">
    <property type="protein sequence ID" value="KAJ9609659.1"/>
    <property type="molecule type" value="Genomic_DNA"/>
</dbReference>
<organism evidence="1 2">
    <name type="scientific">Cladophialophora chaetospira</name>
    <dbReference type="NCBI Taxonomy" id="386627"/>
    <lineage>
        <taxon>Eukaryota</taxon>
        <taxon>Fungi</taxon>
        <taxon>Dikarya</taxon>
        <taxon>Ascomycota</taxon>
        <taxon>Pezizomycotina</taxon>
        <taxon>Eurotiomycetes</taxon>
        <taxon>Chaetothyriomycetidae</taxon>
        <taxon>Chaetothyriales</taxon>
        <taxon>Herpotrichiellaceae</taxon>
        <taxon>Cladophialophora</taxon>
    </lineage>
</organism>
<evidence type="ECO:0000313" key="1">
    <source>
        <dbReference type="EMBL" id="KAJ9609659.1"/>
    </source>
</evidence>
<protein>
    <submittedName>
        <fullName evidence="1">Uncharacterized protein</fullName>
    </submittedName>
</protein>
<keyword evidence="2" id="KW-1185">Reference proteome</keyword>
<dbReference type="AlphaFoldDB" id="A0AA39CIP4"/>
<evidence type="ECO:0000313" key="2">
    <source>
        <dbReference type="Proteomes" id="UP001172673"/>
    </source>
</evidence>
<proteinExistence type="predicted"/>
<reference evidence="1" key="1">
    <citation type="submission" date="2022-10" db="EMBL/GenBank/DDBJ databases">
        <title>Culturing micro-colonial fungi from biological soil crusts in the Mojave desert and describing Neophaeococcomyces mojavensis, and introducing the new genera and species Taxawa tesnikishii.</title>
        <authorList>
            <person name="Kurbessoian T."/>
            <person name="Stajich J.E."/>
        </authorList>
    </citation>
    <scope>NUCLEOTIDE SEQUENCE</scope>
    <source>
        <strain evidence="1">TK_41</strain>
    </source>
</reference>
<name>A0AA39CIP4_9EURO</name>
<gene>
    <name evidence="1" type="ORF">H2200_005987</name>
</gene>
<accession>A0AA39CIP4</accession>
<dbReference type="Proteomes" id="UP001172673">
    <property type="component" value="Unassembled WGS sequence"/>
</dbReference>
<comment type="caution">
    <text evidence="1">The sequence shown here is derived from an EMBL/GenBank/DDBJ whole genome shotgun (WGS) entry which is preliminary data.</text>
</comment>
<sequence>MKCLGADLRYSVAEILLRELEDKDKHDVARSTLLALRSTSPDLATSTVIKSAVFKEIRIRATERHVTAVHAANPNFLAPFVQKVTFLPSTDHLYISDDDLVKFFHAKDKNATEAAITKQITDHRRRAAKDRDLFNNGVIVNVWSTFLGQLWSVETFSISSLLGDHPLLPDAMQSAEFANEYADLMNILCKSSFLPHAEFMDTILQCLGSMHSKVHTLEIEWSYSA</sequence>